<keyword evidence="5" id="KW-1185">Reference proteome</keyword>
<dbReference type="PANTHER" id="PTHR12425">
    <property type="entry name" value="SYNEMBRYN"/>
    <property type="match status" value="1"/>
</dbReference>
<keyword evidence="3" id="KW-0143">Chaperone</keyword>
<organism evidence="4 5">
    <name type="scientific">Nitzschia inconspicua</name>
    <dbReference type="NCBI Taxonomy" id="303405"/>
    <lineage>
        <taxon>Eukaryota</taxon>
        <taxon>Sar</taxon>
        <taxon>Stramenopiles</taxon>
        <taxon>Ochrophyta</taxon>
        <taxon>Bacillariophyta</taxon>
        <taxon>Bacillariophyceae</taxon>
        <taxon>Bacillariophycidae</taxon>
        <taxon>Bacillariales</taxon>
        <taxon>Bacillariaceae</taxon>
        <taxon>Nitzschia</taxon>
    </lineage>
</organism>
<gene>
    <name evidence="4" type="ORF">IV203_031642</name>
</gene>
<dbReference type="GO" id="GO:0007186">
    <property type="term" value="P:G protein-coupled receptor signaling pathway"/>
    <property type="evidence" value="ECO:0007669"/>
    <property type="project" value="TreeGrafter"/>
</dbReference>
<dbReference type="GO" id="GO:0005085">
    <property type="term" value="F:guanyl-nucleotide exchange factor activity"/>
    <property type="evidence" value="ECO:0007669"/>
    <property type="project" value="UniProtKB-KW"/>
</dbReference>
<evidence type="ECO:0000313" key="4">
    <source>
        <dbReference type="EMBL" id="KAG7368899.1"/>
    </source>
</evidence>
<dbReference type="Pfam" id="PF10165">
    <property type="entry name" value="Ric8"/>
    <property type="match status" value="1"/>
</dbReference>
<protein>
    <submittedName>
        <fullName evidence="4">Guanine nucleotide exchange factor synembryn</fullName>
    </submittedName>
</protein>
<dbReference type="EMBL" id="JAGRRH010000006">
    <property type="protein sequence ID" value="KAG7368899.1"/>
    <property type="molecule type" value="Genomic_DNA"/>
</dbReference>
<reference evidence="4" key="1">
    <citation type="journal article" date="2021" name="Sci. Rep.">
        <title>Diploid genomic architecture of Nitzschia inconspicua, an elite biomass production diatom.</title>
        <authorList>
            <person name="Oliver A."/>
            <person name="Podell S."/>
            <person name="Pinowska A."/>
            <person name="Traller J.C."/>
            <person name="Smith S.R."/>
            <person name="McClure R."/>
            <person name="Beliaev A."/>
            <person name="Bohutskyi P."/>
            <person name="Hill E.A."/>
            <person name="Rabines A."/>
            <person name="Zheng H."/>
            <person name="Allen L.Z."/>
            <person name="Kuo A."/>
            <person name="Grigoriev I.V."/>
            <person name="Allen A.E."/>
            <person name="Hazlebeck D."/>
            <person name="Allen E.E."/>
        </authorList>
    </citation>
    <scope>NUCLEOTIDE SEQUENCE</scope>
    <source>
        <strain evidence="4">Hildebrandi</strain>
    </source>
</reference>
<reference evidence="4" key="2">
    <citation type="submission" date="2021-04" db="EMBL/GenBank/DDBJ databases">
        <authorList>
            <person name="Podell S."/>
        </authorList>
    </citation>
    <scope>NUCLEOTIDE SEQUENCE</scope>
    <source>
        <strain evidence="4">Hildebrandi</strain>
    </source>
</reference>
<dbReference type="PANTHER" id="PTHR12425:SF5">
    <property type="entry name" value="SYNEMBRYN"/>
    <property type="match status" value="1"/>
</dbReference>
<keyword evidence="2" id="KW-0344">Guanine-nucleotide releasing factor</keyword>
<accession>A0A9K3LUP5</accession>
<comment type="caution">
    <text evidence="4">The sequence shown here is derived from an EMBL/GenBank/DDBJ whole genome shotgun (WGS) entry which is preliminary data.</text>
</comment>
<dbReference type="Proteomes" id="UP000693970">
    <property type="component" value="Unassembled WGS sequence"/>
</dbReference>
<dbReference type="GO" id="GO:0001965">
    <property type="term" value="F:G-protein alpha-subunit binding"/>
    <property type="evidence" value="ECO:0007669"/>
    <property type="project" value="TreeGrafter"/>
</dbReference>
<dbReference type="AlphaFoldDB" id="A0A9K3LUP5"/>
<dbReference type="GO" id="GO:0005737">
    <property type="term" value="C:cytoplasm"/>
    <property type="evidence" value="ECO:0007669"/>
    <property type="project" value="TreeGrafter"/>
</dbReference>
<proteinExistence type="inferred from homology"/>
<dbReference type="InterPro" id="IPR019318">
    <property type="entry name" value="Gua_nucleotide_exch_fac_Ric8"/>
</dbReference>
<name>A0A9K3LUP5_9STRA</name>
<comment type="similarity">
    <text evidence="1">Belongs to the synembryn family.</text>
</comment>
<dbReference type="OrthoDB" id="5585685at2759"/>
<evidence type="ECO:0000256" key="1">
    <source>
        <dbReference type="ARBA" id="ARBA00009049"/>
    </source>
</evidence>
<sequence length="572" mass="63401">MDFPSRLESLFSEESETLLEQHAIDLGVKSPSASLEQWNEDIEAFLVDPSASSIASAELVSDEKTFAKQLCFVSCLLMRNILKCCDESGSSALPSISKEVVCNDAIETKMTNVAQDIIQDNSLQYAERLSNEELPTQLIRAGKNFLRWFIQIYLDRPRQSLQASHDSPIRVLQTPSMLGLIFGILKWSSLNPTRDINSGLARYASLYLFYGTYITNPQDVVAQQGIHHLIHDLSFPKVALELLCLPTDVPTALSLLRNLHNMAVSLPDATKIILDTQTTATAVDATAPWLTTMDSNNPVSFVSLGESIVRWYLQQRDGTLNGGVADDKASELVLEILTSFYALGVGRQLKETKAQIDSSDEINTLISIVTEILKLPIQDQGNITITVNLQFQIAIFSLMMDSDSSFGQYLMDHDHTAFEGLLQVLNHQVHNVVDQSRVDSSATASLVPILVTSTKYAGESAAVQMRIKKFIFPPDRETLFEQKIQDLVSSASNTNMSPLDAPKDTLRGELVQLLSWPESYIKRCTAEFLWILCNRNANEYVHRVGMGNALPLLHAKGLAAMPTSNMPFTLPS</sequence>
<evidence type="ECO:0000313" key="5">
    <source>
        <dbReference type="Proteomes" id="UP000693970"/>
    </source>
</evidence>
<evidence type="ECO:0000256" key="2">
    <source>
        <dbReference type="ARBA" id="ARBA00022658"/>
    </source>
</evidence>
<evidence type="ECO:0000256" key="3">
    <source>
        <dbReference type="ARBA" id="ARBA00023186"/>
    </source>
</evidence>